<comment type="caution">
    <text evidence="1">The sequence shown here is derived from an EMBL/GenBank/DDBJ whole genome shotgun (WGS) entry which is preliminary data.</text>
</comment>
<evidence type="ECO:0000313" key="2">
    <source>
        <dbReference type="Proteomes" id="UP000243859"/>
    </source>
</evidence>
<dbReference type="EMBL" id="QAAA01000007">
    <property type="protein sequence ID" value="PTN02235.1"/>
    <property type="molecule type" value="Genomic_DNA"/>
</dbReference>
<sequence length="148" mass="16544">MGKPYSLDLRERICACVAEGNSARSAGRLFGVSAATAVRLAAEHREHGKAVPRPQGRPAGQFGKLAPHRDFLLEIVQAGPDITLKELAAALVETHGVERDCSINRAIWRPSCFLRSVMARQSPFKHHRFPRDIILCAVRWYLRFPLSF</sequence>
<gene>
    <name evidence="1" type="ORF">C8N32_1071</name>
</gene>
<reference evidence="1 2" key="1">
    <citation type="submission" date="2018-04" db="EMBL/GenBank/DDBJ databases">
        <title>Genomic Encyclopedia of Archaeal and Bacterial Type Strains, Phase II (KMG-II): from individual species to whole genera.</title>
        <authorList>
            <person name="Goeker M."/>
        </authorList>
    </citation>
    <scope>NUCLEOTIDE SEQUENCE [LARGE SCALE GENOMIC DNA]</scope>
    <source>
        <strain evidence="1 2">DSM 18064</strain>
    </source>
</reference>
<proteinExistence type="predicted"/>
<dbReference type="SUPFAM" id="SSF46689">
    <property type="entry name" value="Homeodomain-like"/>
    <property type="match status" value="1"/>
</dbReference>
<organism evidence="1 2">
    <name type="scientific">Rhodovulum imhoffii</name>
    <dbReference type="NCBI Taxonomy" id="365340"/>
    <lineage>
        <taxon>Bacteria</taxon>
        <taxon>Pseudomonadati</taxon>
        <taxon>Pseudomonadota</taxon>
        <taxon>Alphaproteobacteria</taxon>
        <taxon>Rhodobacterales</taxon>
        <taxon>Paracoccaceae</taxon>
        <taxon>Rhodovulum</taxon>
    </lineage>
</organism>
<dbReference type="InterPro" id="IPR009057">
    <property type="entry name" value="Homeodomain-like_sf"/>
</dbReference>
<feature type="non-terminal residue" evidence="1">
    <location>
        <position position="148"/>
    </location>
</feature>
<accession>A0A2T5BSC2</accession>
<dbReference type="Proteomes" id="UP000243859">
    <property type="component" value="Unassembled WGS sequence"/>
</dbReference>
<protein>
    <submittedName>
        <fullName evidence="1">Transposase</fullName>
    </submittedName>
</protein>
<name>A0A2T5BSC2_9RHOB</name>
<dbReference type="AlphaFoldDB" id="A0A2T5BSC2"/>
<evidence type="ECO:0000313" key="1">
    <source>
        <dbReference type="EMBL" id="PTN02235.1"/>
    </source>
</evidence>
<keyword evidence="2" id="KW-1185">Reference proteome</keyword>